<dbReference type="AlphaFoldDB" id="A0A0B5IGH5"/>
<feature type="compositionally biased region" description="Pro residues" evidence="1">
    <location>
        <begin position="54"/>
        <end position="90"/>
    </location>
</feature>
<keyword evidence="3" id="KW-1185">Reference proteome</keyword>
<evidence type="ECO:0000313" key="3">
    <source>
        <dbReference type="Proteomes" id="UP000031774"/>
    </source>
</evidence>
<proteinExistence type="predicted"/>
<name>A0A0B5IGH5_9ACTN</name>
<dbReference type="KEGG" id="svt:SVTN_26855"/>
<dbReference type="RefSeq" id="WP_041131413.1">
    <property type="nucleotide sequence ID" value="NZ_CP010407.1"/>
</dbReference>
<accession>A0A0B5IGH5</accession>
<evidence type="ECO:0000313" key="2">
    <source>
        <dbReference type="EMBL" id="AJF67459.1"/>
    </source>
</evidence>
<organism evidence="2 3">
    <name type="scientific">Streptomyces vietnamensis</name>
    <dbReference type="NCBI Taxonomy" id="362257"/>
    <lineage>
        <taxon>Bacteria</taxon>
        <taxon>Bacillati</taxon>
        <taxon>Actinomycetota</taxon>
        <taxon>Actinomycetes</taxon>
        <taxon>Kitasatosporales</taxon>
        <taxon>Streptomycetaceae</taxon>
        <taxon>Streptomyces</taxon>
    </lineage>
</organism>
<feature type="compositionally biased region" description="Polar residues" evidence="1">
    <location>
        <begin position="135"/>
        <end position="145"/>
    </location>
</feature>
<feature type="compositionally biased region" description="Low complexity" evidence="1">
    <location>
        <begin position="178"/>
        <end position="193"/>
    </location>
</feature>
<evidence type="ECO:0000256" key="1">
    <source>
        <dbReference type="SAM" id="MobiDB-lite"/>
    </source>
</evidence>
<protein>
    <submittedName>
        <fullName evidence="2">Uncharacterized protein</fullName>
    </submittedName>
</protein>
<sequence>MPGRPAAPSALGFWGHLNRVMEAGIALLDTAGFVHERDRADDRVPPAATGEPHAQPPAASPRTAPPAHPRSTPPSGTPAPVHPRTAPPPQTTQTTPTASPQAQAPGSPAHAPDPTPAHAPDPTPAHAPDSATALPSDSQAPTPRSAQALPTVRPQTAPPASPRTEPPADPHPAPLPEAPADATHAPDAHPSADGPRPALPDGDGRNLDTLALQGGRRDVATVATWLRPHGYVEWEGALCRAHWQGSASAYPYPGERVRVTRVPDSEPPVFRAGPLS</sequence>
<gene>
    <name evidence="2" type="ORF">SVTN_26855</name>
</gene>
<feature type="compositionally biased region" description="Pro residues" evidence="1">
    <location>
        <begin position="156"/>
        <end position="177"/>
    </location>
</feature>
<dbReference type="Proteomes" id="UP000031774">
    <property type="component" value="Chromosome"/>
</dbReference>
<feature type="compositionally biased region" description="Pro residues" evidence="1">
    <location>
        <begin position="111"/>
        <end position="125"/>
    </location>
</feature>
<feature type="region of interest" description="Disordered" evidence="1">
    <location>
        <begin position="37"/>
        <end position="212"/>
    </location>
</feature>
<feature type="compositionally biased region" description="Low complexity" evidence="1">
    <location>
        <begin position="91"/>
        <end position="110"/>
    </location>
</feature>
<dbReference type="HOGENOM" id="CLU_1008055_0_0_11"/>
<dbReference type="EMBL" id="CP010407">
    <property type="protein sequence ID" value="AJF67459.1"/>
    <property type="molecule type" value="Genomic_DNA"/>
</dbReference>
<dbReference type="STRING" id="362257.SVTN_26855"/>
<reference evidence="2 3" key="1">
    <citation type="submission" date="2014-12" db="EMBL/GenBank/DDBJ databases">
        <title>Complete genome sequence of Streptomyces vietnamensis strain GIMV4.0001, a genetic manipulable producer of the benzoisochromanequinone antibiotic granaticin.</title>
        <authorList>
            <person name="Deng M.R."/>
            <person name="Guo J."/>
            <person name="Ma L.Y."/>
            <person name="Feng G.D."/>
            <person name="Mo C.Y."/>
            <person name="Zhu H.H."/>
        </authorList>
    </citation>
    <scope>NUCLEOTIDE SEQUENCE [LARGE SCALE GENOMIC DNA]</scope>
    <source>
        <strain evidence="3">GIMV4.0001</strain>
    </source>
</reference>